<dbReference type="STRING" id="583355.Caka_1034"/>
<dbReference type="InterPro" id="IPR047272">
    <property type="entry name" value="S49_SppA_C"/>
</dbReference>
<feature type="active site" description="Nucleophile" evidence="7">
    <location>
        <position position="398"/>
    </location>
</feature>
<dbReference type="GO" id="GO:0016020">
    <property type="term" value="C:membrane"/>
    <property type="evidence" value="ECO:0007669"/>
    <property type="project" value="UniProtKB-SubCell"/>
</dbReference>
<keyword evidence="5" id="KW-0720">Serine protease</keyword>
<evidence type="ECO:0000256" key="1">
    <source>
        <dbReference type="ARBA" id="ARBA00004370"/>
    </source>
</evidence>
<reference evidence="10 11" key="1">
    <citation type="journal article" date="2010" name="Stand. Genomic Sci.">
        <title>Complete genome sequence of Coraliomargarita akajimensis type strain (04OKA010-24).</title>
        <authorList>
            <person name="Mavromatis K."/>
            <person name="Abt B."/>
            <person name="Brambilla E."/>
            <person name="Lapidus A."/>
            <person name="Copeland A."/>
            <person name="Deshpande S."/>
            <person name="Nolan M."/>
            <person name="Lucas S."/>
            <person name="Tice H."/>
            <person name="Cheng J.F."/>
            <person name="Han C."/>
            <person name="Detter J.C."/>
            <person name="Woyke T."/>
            <person name="Goodwin L."/>
            <person name="Pitluck S."/>
            <person name="Held B."/>
            <person name="Brettin T."/>
            <person name="Tapia R."/>
            <person name="Ivanova N."/>
            <person name="Mikhailova N."/>
            <person name="Pati A."/>
            <person name="Liolios K."/>
            <person name="Chen A."/>
            <person name="Palaniappan K."/>
            <person name="Land M."/>
            <person name="Hauser L."/>
            <person name="Chang Y.J."/>
            <person name="Jeffries C.D."/>
            <person name="Rohde M."/>
            <person name="Goker M."/>
            <person name="Bristow J."/>
            <person name="Eisen J.A."/>
            <person name="Markowitz V."/>
            <person name="Hugenholtz P."/>
            <person name="Klenk H.P."/>
            <person name="Kyrpides N.C."/>
        </authorList>
    </citation>
    <scope>NUCLEOTIDE SEQUENCE [LARGE SCALE GENOMIC DNA]</scope>
    <source>
        <strain evidence="11">DSM 45221 / IAM 15411 / JCM 23193 / KCTC 12865</strain>
    </source>
</reference>
<dbReference type="GO" id="GO:0006465">
    <property type="term" value="P:signal peptide processing"/>
    <property type="evidence" value="ECO:0007669"/>
    <property type="project" value="InterPro"/>
</dbReference>
<evidence type="ECO:0000256" key="5">
    <source>
        <dbReference type="ARBA" id="ARBA00022825"/>
    </source>
</evidence>
<dbReference type="CDD" id="cd07023">
    <property type="entry name" value="S49_Sppa_N_C"/>
    <property type="match status" value="1"/>
</dbReference>
<dbReference type="InterPro" id="IPR002142">
    <property type="entry name" value="Peptidase_S49"/>
</dbReference>
<keyword evidence="4" id="KW-0378">Hydrolase</keyword>
<dbReference type="CDD" id="cd07018">
    <property type="entry name" value="S49_SppA_67K_type"/>
    <property type="match status" value="1"/>
</dbReference>
<dbReference type="AlphaFoldDB" id="D5EHL5"/>
<feature type="domain" description="Peptidase S49" evidence="9">
    <location>
        <begin position="382"/>
        <end position="532"/>
    </location>
</feature>
<evidence type="ECO:0000259" key="9">
    <source>
        <dbReference type="Pfam" id="PF01343"/>
    </source>
</evidence>
<evidence type="ECO:0000313" key="10">
    <source>
        <dbReference type="EMBL" id="ADE54056.1"/>
    </source>
</evidence>
<dbReference type="PANTHER" id="PTHR33209">
    <property type="entry name" value="PROTEASE 4"/>
    <property type="match status" value="1"/>
</dbReference>
<dbReference type="GO" id="GO:0008236">
    <property type="term" value="F:serine-type peptidase activity"/>
    <property type="evidence" value="ECO:0007669"/>
    <property type="project" value="UniProtKB-KW"/>
</dbReference>
<comment type="similarity">
    <text evidence="2">Belongs to the peptidase S49 family.</text>
</comment>
<dbReference type="KEGG" id="caa:Caka_1034"/>
<dbReference type="RefSeq" id="WP_013042778.1">
    <property type="nucleotide sequence ID" value="NC_014008.1"/>
</dbReference>
<keyword evidence="3" id="KW-0645">Protease</keyword>
<dbReference type="Pfam" id="PF01343">
    <property type="entry name" value="Peptidase_S49"/>
    <property type="match status" value="2"/>
</dbReference>
<keyword evidence="11" id="KW-1185">Reference proteome</keyword>
<dbReference type="NCBIfam" id="TIGR00705">
    <property type="entry name" value="SppA_67K"/>
    <property type="match status" value="1"/>
</dbReference>
<dbReference type="NCBIfam" id="TIGR00706">
    <property type="entry name" value="SppA_dom"/>
    <property type="match status" value="1"/>
</dbReference>
<dbReference type="PANTHER" id="PTHR33209:SF1">
    <property type="entry name" value="PEPTIDASE S49 DOMAIN-CONTAINING PROTEIN"/>
    <property type="match status" value="1"/>
</dbReference>
<dbReference type="InterPro" id="IPR029045">
    <property type="entry name" value="ClpP/crotonase-like_dom_sf"/>
</dbReference>
<dbReference type="PIRSF" id="PIRSF001217">
    <property type="entry name" value="Protease_4_SppA"/>
    <property type="match status" value="1"/>
</dbReference>
<accession>D5EHL5</accession>
<dbReference type="EMBL" id="CP001998">
    <property type="protein sequence ID" value="ADE54056.1"/>
    <property type="molecule type" value="Genomic_DNA"/>
</dbReference>
<dbReference type="eggNOG" id="COG0616">
    <property type="taxonomic scope" value="Bacteria"/>
</dbReference>
<protein>
    <submittedName>
        <fullName evidence="10">Signal peptide peptidase SppA, 67K type</fullName>
    </submittedName>
</protein>
<evidence type="ECO:0000256" key="4">
    <source>
        <dbReference type="ARBA" id="ARBA00022801"/>
    </source>
</evidence>
<dbReference type="OrthoDB" id="9764363at2"/>
<organism evidence="10 11">
    <name type="scientific">Coraliomargarita akajimensis (strain DSM 45221 / IAM 15411 / JCM 23193 / KCTC 12865 / 04OKA010-24)</name>
    <dbReference type="NCBI Taxonomy" id="583355"/>
    <lineage>
        <taxon>Bacteria</taxon>
        <taxon>Pseudomonadati</taxon>
        <taxon>Verrucomicrobiota</taxon>
        <taxon>Opitutia</taxon>
        <taxon>Puniceicoccales</taxon>
        <taxon>Coraliomargaritaceae</taxon>
        <taxon>Coraliomargarita</taxon>
    </lineage>
</organism>
<evidence type="ECO:0000256" key="3">
    <source>
        <dbReference type="ARBA" id="ARBA00022670"/>
    </source>
</evidence>
<dbReference type="InterPro" id="IPR004635">
    <property type="entry name" value="Pept_S49_SppA"/>
</dbReference>
<dbReference type="HOGENOM" id="CLU_008856_1_1_0"/>
<evidence type="ECO:0000256" key="7">
    <source>
        <dbReference type="PIRSR" id="PIRSR001217-1"/>
    </source>
</evidence>
<name>D5EHL5_CORAD</name>
<proteinExistence type="inferred from homology"/>
<comment type="subcellular location">
    <subcellularLocation>
        <location evidence="1">Membrane</location>
    </subcellularLocation>
</comment>
<keyword evidence="8" id="KW-1133">Transmembrane helix</keyword>
<feature type="transmembrane region" description="Helical" evidence="8">
    <location>
        <begin position="12"/>
        <end position="36"/>
    </location>
</feature>
<evidence type="ECO:0000313" key="11">
    <source>
        <dbReference type="Proteomes" id="UP000000925"/>
    </source>
</evidence>
<dbReference type="InterPro" id="IPR004634">
    <property type="entry name" value="Pept_S49_pIV"/>
</dbReference>
<feature type="active site" description="Proton donor/acceptor" evidence="7">
    <location>
        <position position="200"/>
    </location>
</feature>
<dbReference type="SUPFAM" id="SSF52096">
    <property type="entry name" value="ClpP/crotonase"/>
    <property type="match status" value="2"/>
</dbReference>
<evidence type="ECO:0000256" key="6">
    <source>
        <dbReference type="ARBA" id="ARBA00023136"/>
    </source>
</evidence>
<evidence type="ECO:0000256" key="2">
    <source>
        <dbReference type="ARBA" id="ARBA00008683"/>
    </source>
</evidence>
<sequence>MKGYFSSLLGSLTALAIFGVWGIIALFVLMGIFASLSEKPAVEVQDGSVLVLNLNTTIQDAPPSSSFEQAVQESLGGRPQSATYLLKVINTIEHAAGDDSIAALLLHGNLQQEGYGSGLALVSEIRQSLEAFQASGKQVHAYLVNPSQKDYYLASIANEIWINPFGLISLQGLASNAPFLGDTLEKYGIGVQTTRVGTYKSAVELFTRNRMSEADREQKTALLSDLWTSLLVETSRARELSVEQLETLSAQQAFFTAEKAQSAHLIDRVGYLDELIDDLATRYQASAKKHSFRQIDFEDYANAMALESKLTIKSGERIAVVYAEGEIIDGGKQYGSVAGDWLAQELRRLRNDSEVKAVVLRVNSPGGSAVASEIIQRETRRLAAEKPLIVSMGSYAASGGYWISAYADSIVAQPYTITGSIGVFGLVFNIQEAAAKLAIQFDGVKTAPFADIHSLSRPRTEEEMALIQQFTDEIYTAFVDRVADGRALETSKVRELAEGRVWSGLRAQQLALVDHIGGLKQAIANAQDLAQLDTESIEQIPSPSSFAESLARYLEATGEAPIAREAAGLQTIRTQFETVAGQLKSLNDPRHVYTRMPYGFEGL</sequence>
<dbReference type="InterPro" id="IPR047217">
    <property type="entry name" value="S49_SppA_67K_type_N"/>
</dbReference>
<keyword evidence="6 8" id="KW-0472">Membrane</keyword>
<feature type="domain" description="Peptidase S49" evidence="9">
    <location>
        <begin position="132"/>
        <end position="282"/>
    </location>
</feature>
<dbReference type="Gene3D" id="3.90.226.10">
    <property type="entry name" value="2-enoyl-CoA Hydratase, Chain A, domain 1"/>
    <property type="match status" value="4"/>
</dbReference>
<dbReference type="Proteomes" id="UP000000925">
    <property type="component" value="Chromosome"/>
</dbReference>
<gene>
    <name evidence="10" type="ordered locus">Caka_1034</name>
</gene>
<keyword evidence="8" id="KW-0812">Transmembrane</keyword>
<evidence type="ECO:0000256" key="8">
    <source>
        <dbReference type="SAM" id="Phobius"/>
    </source>
</evidence>